<name>H1S3S3_9BURK</name>
<dbReference type="NCBIfam" id="TIGR02532">
    <property type="entry name" value="IV_pilin_GFxxxE"/>
    <property type="match status" value="1"/>
</dbReference>
<evidence type="ECO:0000313" key="5">
    <source>
        <dbReference type="Proteomes" id="UP000005808"/>
    </source>
</evidence>
<dbReference type="Gene3D" id="3.30.700.10">
    <property type="entry name" value="Glycoprotein, Type 4 Pilin"/>
    <property type="match status" value="1"/>
</dbReference>
<protein>
    <submittedName>
        <fullName evidence="4">Type IV pilus structural subunit PilA</fullName>
    </submittedName>
</protein>
<dbReference type="Proteomes" id="UP000005808">
    <property type="component" value="Unassembled WGS sequence"/>
</dbReference>
<dbReference type="InterPro" id="IPR045584">
    <property type="entry name" value="Pilin-like"/>
</dbReference>
<dbReference type="Pfam" id="PF07963">
    <property type="entry name" value="N_methyl"/>
    <property type="match status" value="1"/>
</dbReference>
<dbReference type="AlphaFoldDB" id="H1S3S3"/>
<dbReference type="InterPro" id="IPR012902">
    <property type="entry name" value="N_methyl_site"/>
</dbReference>
<evidence type="ECO:0000313" key="4">
    <source>
        <dbReference type="EMBL" id="EHP42847.1"/>
    </source>
</evidence>
<organism evidence="4 5">
    <name type="scientific">Cupriavidus basilensis OR16</name>
    <dbReference type="NCBI Taxonomy" id="1127483"/>
    <lineage>
        <taxon>Bacteria</taxon>
        <taxon>Pseudomonadati</taxon>
        <taxon>Pseudomonadota</taxon>
        <taxon>Betaproteobacteria</taxon>
        <taxon>Burkholderiales</taxon>
        <taxon>Burkholderiaceae</taxon>
        <taxon>Cupriavidus</taxon>
    </lineage>
</organism>
<keyword evidence="3" id="KW-0472">Membrane</keyword>
<evidence type="ECO:0000256" key="1">
    <source>
        <dbReference type="ARBA" id="ARBA00005233"/>
    </source>
</evidence>
<sequence length="173" mass="18270">MKQKVSICNQNSFEGSIMQQRVQQLKKLGRRAQKGFTLIELMIVVAIIGILAAIAIPQYQDYVTRSKWTEVYTNVQPLKQAIAECSQTNSGVIAAKCDTLALLTTATGYAALPAPANATVTITAATGAIVMTGKVALAGCEVTYTPDLTNANVIAWLATDTGGTICSKSKTGV</sequence>
<dbReference type="SUPFAM" id="SSF54523">
    <property type="entry name" value="Pili subunits"/>
    <property type="match status" value="1"/>
</dbReference>
<accession>H1S3S3</accession>
<keyword evidence="3" id="KW-0812">Transmembrane</keyword>
<dbReference type="EMBL" id="AHJE01000027">
    <property type="protein sequence ID" value="EHP42847.1"/>
    <property type="molecule type" value="Genomic_DNA"/>
</dbReference>
<dbReference type="PROSITE" id="PS00409">
    <property type="entry name" value="PROKAR_NTER_METHYL"/>
    <property type="match status" value="1"/>
</dbReference>
<keyword evidence="3" id="KW-1133">Transmembrane helix</keyword>
<dbReference type="GO" id="GO:0044096">
    <property type="term" value="C:type IV pilus"/>
    <property type="evidence" value="ECO:0007669"/>
    <property type="project" value="TreeGrafter"/>
</dbReference>
<keyword evidence="2" id="KW-0488">Methylation</keyword>
<dbReference type="PANTHER" id="PTHR30093:SF34">
    <property type="entry name" value="PREPILIN PEPTIDASE-DEPENDENT PROTEIN D"/>
    <property type="match status" value="1"/>
</dbReference>
<evidence type="ECO:0000256" key="3">
    <source>
        <dbReference type="SAM" id="Phobius"/>
    </source>
</evidence>
<comment type="caution">
    <text evidence="4">The sequence shown here is derived from an EMBL/GenBank/DDBJ whole genome shotgun (WGS) entry which is preliminary data.</text>
</comment>
<gene>
    <name evidence="4" type="ORF">OR16_12058</name>
</gene>
<evidence type="ECO:0000256" key="2">
    <source>
        <dbReference type="ARBA" id="ARBA00022481"/>
    </source>
</evidence>
<dbReference type="PANTHER" id="PTHR30093">
    <property type="entry name" value="GENERAL SECRETION PATHWAY PROTEIN G"/>
    <property type="match status" value="1"/>
</dbReference>
<dbReference type="GO" id="GO:0043107">
    <property type="term" value="P:type IV pilus-dependent motility"/>
    <property type="evidence" value="ECO:0007669"/>
    <property type="project" value="TreeGrafter"/>
</dbReference>
<feature type="transmembrane region" description="Helical" evidence="3">
    <location>
        <begin position="36"/>
        <end position="56"/>
    </location>
</feature>
<comment type="similarity">
    <text evidence="1">Belongs to the N-Me-Phe pilin family.</text>
</comment>
<reference evidence="4 5" key="1">
    <citation type="journal article" date="2012" name="J. Bacteriol.">
        <title>De Novo Genome Project of Cupriavidus basilensis OR16.</title>
        <authorList>
            <person name="Cserhati M."/>
            <person name="Kriszt B."/>
            <person name="Szoboszlay S."/>
            <person name="Toth A."/>
            <person name="Szabo I."/>
            <person name="Tancsics A."/>
            <person name="Nagy I."/>
            <person name="Horvath B."/>
            <person name="Nagy I."/>
            <person name="Kukolya J."/>
        </authorList>
    </citation>
    <scope>NUCLEOTIDE SEQUENCE [LARGE SCALE GENOMIC DNA]</scope>
    <source>
        <strain evidence="4 5">OR16</strain>
    </source>
</reference>
<proteinExistence type="inferred from homology"/>